<feature type="compositionally biased region" description="Polar residues" evidence="1">
    <location>
        <begin position="370"/>
        <end position="384"/>
    </location>
</feature>
<proteinExistence type="predicted"/>
<protein>
    <submittedName>
        <fullName evidence="2">Uncharacterized protein</fullName>
    </submittedName>
</protein>
<gene>
    <name evidence="2" type="primary">Contig3206.g3422</name>
    <name evidence="2" type="ORF">STYLEM_7218</name>
</gene>
<dbReference type="Proteomes" id="UP000039865">
    <property type="component" value="Unassembled WGS sequence"/>
</dbReference>
<dbReference type="InParanoid" id="A0A078ABT7"/>
<evidence type="ECO:0000313" key="3">
    <source>
        <dbReference type="Proteomes" id="UP000039865"/>
    </source>
</evidence>
<evidence type="ECO:0000256" key="1">
    <source>
        <dbReference type="SAM" id="MobiDB-lite"/>
    </source>
</evidence>
<reference evidence="2 3" key="1">
    <citation type="submission" date="2014-06" db="EMBL/GenBank/DDBJ databases">
        <authorList>
            <person name="Swart Estienne"/>
        </authorList>
    </citation>
    <scope>NUCLEOTIDE SEQUENCE [LARGE SCALE GENOMIC DNA]</scope>
    <source>
        <strain evidence="2 3">130c</strain>
    </source>
</reference>
<sequence>MDSNNQTQINKNFDYKSALKTPRESVKVELNFSGNVKEELARYKNVNFATFHNTSIQNKFSTRFSSIANEDPLNIQPSQNINNELPEIHSPTIKSTKNHVKKQYSINPQRDQRLGVKNLLQSQLNQSRMRSLLGETQQVVLDYPRQIRLSSKNDTISQIRKSLRKNRIFHTQYDASLENLKSRMLLKGIYEPNKVDQPFDKEAQVIDHIKLTGNYKKEKLKICELYDEGDQQQINISTKYNRNKRNPQESQDYQERQYFNRLIKENAFRNKEVIHKKDEDGHVVNDLEPIKLNLEQQRKIIELVNKKNQMLDKTMHMSFESKIKKLEKLLEDGYTIEMTEETKIAKKSPSKSFIVKEKMFLTSRDRQSEKSNNSSVSKYISTEPNSKENKTSQNWRKKVNANKDNILDKINQSLKFKVNETYEKQVQIDKIKEFTNAFNQIKKQKQQPKNKKLIISHDESNFEPLTSFNITEKQSYRDQLKEKLSVEQNAIQDNIKQFLDKTYNVKKDVKHLSEKQIRRERIHKSFDITLPSSTYNQNRDQQQNMLSRPTMQQQGDMFSDNFALNESRNSTSPRLNHDSLMQQISMLVYDQPTEKPKKVDIKKQQQNDIRSIIDNCYQTEEHENFKAIKEYFNNDHILVEQQQDRLLRAIDTYQESFLAVIKQSKNEKSLYCNDIMMEQLKEDGENFENFLRPEYMDQIKKEKMNNLRSVLFGKKTKIWKPSKYEIPRSIRNVFLGNGAADP</sequence>
<feature type="region of interest" description="Disordered" evidence="1">
    <location>
        <begin position="364"/>
        <end position="396"/>
    </location>
</feature>
<organism evidence="2 3">
    <name type="scientific">Stylonychia lemnae</name>
    <name type="common">Ciliate</name>
    <dbReference type="NCBI Taxonomy" id="5949"/>
    <lineage>
        <taxon>Eukaryota</taxon>
        <taxon>Sar</taxon>
        <taxon>Alveolata</taxon>
        <taxon>Ciliophora</taxon>
        <taxon>Intramacronucleata</taxon>
        <taxon>Spirotrichea</taxon>
        <taxon>Stichotrichia</taxon>
        <taxon>Sporadotrichida</taxon>
        <taxon>Oxytrichidae</taxon>
        <taxon>Stylonychinae</taxon>
        <taxon>Stylonychia</taxon>
    </lineage>
</organism>
<dbReference type="EMBL" id="CCKQ01006906">
    <property type="protein sequence ID" value="CDW78243.1"/>
    <property type="molecule type" value="Genomic_DNA"/>
</dbReference>
<accession>A0A078ABT7</accession>
<name>A0A078ABT7_STYLE</name>
<keyword evidence="3" id="KW-1185">Reference proteome</keyword>
<evidence type="ECO:0000313" key="2">
    <source>
        <dbReference type="EMBL" id="CDW78243.1"/>
    </source>
</evidence>
<dbReference type="AlphaFoldDB" id="A0A078ABT7"/>